<dbReference type="Gene3D" id="3.30.420.40">
    <property type="match status" value="1"/>
</dbReference>
<sequence>MEQGDDHPIQMSKHLDHMSNAPLISLDMGFTTSTAAVYDPRAVVNSRPQLRIVYKFPTELLVTTPCDGAGRATFEFVSPANGSHVPLGSVGDANQRRLKYLKTLLMDRELRTITNTRAREHVSNAIKGFRLPTRPKNAVAIFISGLWKEALTRLPSENNSSAGNTSQKPHAVITYPGNWNEEELNQLEKAVEQANIKADTCPYCPISYCTEQEAALHAVLVDHEETLHAVRNDAATYTFHKPQEMGSKSSPGEVGRVDSCFFGGTTLDTAFDDQMVKYSRGVLGRIDDEFACEIRADRDNFLERWETIIKPTFSGDNGYNEDLSFRLANKQKCIVIRRLNPSNYSIFN</sequence>
<dbReference type="AlphaFoldDB" id="A0A084AUM9"/>
<keyword evidence="2" id="KW-1185">Reference proteome</keyword>
<evidence type="ECO:0000313" key="2">
    <source>
        <dbReference type="Proteomes" id="UP000028045"/>
    </source>
</evidence>
<accession>A0A084AUM9</accession>
<reference evidence="1 2" key="1">
    <citation type="journal article" date="2014" name="BMC Genomics">
        <title>Comparative genome sequencing reveals chemotype-specific gene clusters in the toxigenic black mold Stachybotrys.</title>
        <authorList>
            <person name="Semeiks J."/>
            <person name="Borek D."/>
            <person name="Otwinowski Z."/>
            <person name="Grishin N.V."/>
        </authorList>
    </citation>
    <scope>NUCLEOTIDE SEQUENCE [LARGE SCALE GENOMIC DNA]</scope>
    <source>
        <strain evidence="2">CBS 109288 / IBT 7711</strain>
    </source>
</reference>
<dbReference type="EMBL" id="KL648554">
    <property type="protein sequence ID" value="KEY69008.1"/>
    <property type="molecule type" value="Genomic_DNA"/>
</dbReference>
<gene>
    <name evidence="1" type="ORF">S7711_10690</name>
</gene>
<protein>
    <submittedName>
        <fullName evidence="1">Uncharacterized protein</fullName>
    </submittedName>
</protein>
<proteinExistence type="predicted"/>
<organism evidence="1 2">
    <name type="scientific">Stachybotrys chartarum (strain CBS 109288 / IBT 7711)</name>
    <name type="common">Toxic black mold</name>
    <name type="synonym">Stilbospora chartarum</name>
    <dbReference type="NCBI Taxonomy" id="1280523"/>
    <lineage>
        <taxon>Eukaryota</taxon>
        <taxon>Fungi</taxon>
        <taxon>Dikarya</taxon>
        <taxon>Ascomycota</taxon>
        <taxon>Pezizomycotina</taxon>
        <taxon>Sordariomycetes</taxon>
        <taxon>Hypocreomycetidae</taxon>
        <taxon>Hypocreales</taxon>
        <taxon>Stachybotryaceae</taxon>
        <taxon>Stachybotrys</taxon>
    </lineage>
</organism>
<evidence type="ECO:0000313" key="1">
    <source>
        <dbReference type="EMBL" id="KEY69008.1"/>
    </source>
</evidence>
<dbReference type="Proteomes" id="UP000028045">
    <property type="component" value="Unassembled WGS sequence"/>
</dbReference>
<name>A0A084AUM9_STACB</name>
<dbReference type="HOGENOM" id="CLU_797337_0_0_1"/>